<reference evidence="3" key="1">
    <citation type="journal article" date="2019" name="Int. J. Syst. Evol. Microbiol.">
        <title>The Global Catalogue of Microorganisms (GCM) 10K type strain sequencing project: providing services to taxonomists for standard genome sequencing and annotation.</title>
        <authorList>
            <consortium name="The Broad Institute Genomics Platform"/>
            <consortium name="The Broad Institute Genome Sequencing Center for Infectious Disease"/>
            <person name="Wu L."/>
            <person name="Ma J."/>
        </authorList>
    </citation>
    <scope>NUCLEOTIDE SEQUENCE [LARGE SCALE GENOMIC DNA]</scope>
    <source>
        <strain evidence="3">JCM 17021</strain>
    </source>
</reference>
<evidence type="ECO:0000313" key="3">
    <source>
        <dbReference type="Proteomes" id="UP001501803"/>
    </source>
</evidence>
<proteinExistence type="predicted"/>
<keyword evidence="1" id="KW-0812">Transmembrane</keyword>
<feature type="transmembrane region" description="Helical" evidence="1">
    <location>
        <begin position="94"/>
        <end position="119"/>
    </location>
</feature>
<feature type="transmembrane region" description="Helical" evidence="1">
    <location>
        <begin position="131"/>
        <end position="152"/>
    </location>
</feature>
<keyword evidence="1" id="KW-0472">Membrane</keyword>
<organism evidence="2 3">
    <name type="scientific">Leifsonia kafniensis</name>
    <dbReference type="NCBI Taxonomy" id="475957"/>
    <lineage>
        <taxon>Bacteria</taxon>
        <taxon>Bacillati</taxon>
        <taxon>Actinomycetota</taxon>
        <taxon>Actinomycetes</taxon>
        <taxon>Micrococcales</taxon>
        <taxon>Microbacteriaceae</taxon>
        <taxon>Leifsonia</taxon>
    </lineage>
</organism>
<comment type="caution">
    <text evidence="2">The sequence shown here is derived from an EMBL/GenBank/DDBJ whole genome shotgun (WGS) entry which is preliminary data.</text>
</comment>
<feature type="transmembrane region" description="Helical" evidence="1">
    <location>
        <begin position="172"/>
        <end position="197"/>
    </location>
</feature>
<gene>
    <name evidence="2" type="ORF">GCM10022381_31670</name>
</gene>
<sequence length="211" mass="22353">MKTRTKSRITRLERAFERYLTWVVLFGALATGVIATVTGARGLISNVSSDTTPLTLLTDAALPPEASGGTAQIVDGAFETAFVTLSHLTPLTTFLIALGTVVGIVTTLIVSTAIALLCWKLLKRRPFDRSVSWMAYAVGSVLLIGTILGQGFGGLGRMMAASELNPDGLDGFWPLTTPLDLAPAFVGIALLMVATAFEAGRRLQRDTEGLV</sequence>
<name>A0ABP7KT30_9MICO</name>
<keyword evidence="3" id="KW-1185">Reference proteome</keyword>
<protein>
    <recommendedName>
        <fullName evidence="4">DUF2975 domain-containing protein</fullName>
    </recommendedName>
</protein>
<keyword evidence="1" id="KW-1133">Transmembrane helix</keyword>
<dbReference type="RefSeq" id="WP_345068460.1">
    <property type="nucleotide sequence ID" value="NZ_BAABCN010000010.1"/>
</dbReference>
<dbReference type="EMBL" id="BAABCN010000010">
    <property type="protein sequence ID" value="GAA3887328.1"/>
    <property type="molecule type" value="Genomic_DNA"/>
</dbReference>
<dbReference type="Proteomes" id="UP001501803">
    <property type="component" value="Unassembled WGS sequence"/>
</dbReference>
<feature type="transmembrane region" description="Helical" evidence="1">
    <location>
        <begin position="20"/>
        <end position="44"/>
    </location>
</feature>
<evidence type="ECO:0008006" key="4">
    <source>
        <dbReference type="Google" id="ProtNLM"/>
    </source>
</evidence>
<accession>A0ABP7KT30</accession>
<evidence type="ECO:0000313" key="2">
    <source>
        <dbReference type="EMBL" id="GAA3887328.1"/>
    </source>
</evidence>
<evidence type="ECO:0000256" key="1">
    <source>
        <dbReference type="SAM" id="Phobius"/>
    </source>
</evidence>